<sequence>MAGLTTTKQAHVSHDLGMHTEALRGKTQQRFFDVTQEVGGYGYPDALDVDFNKRAELDCEKLDTKQINSQLRDLMKRGYGTIVLQNPGSKHSIAVGILNRLNLYIEGSCGYFALGLLDGPNVKVKGRVGWACGENMLSGTILIEKNAGSQFGAALRGGDIVCKGSVGARTGIDQKGGNIIVGGDTGSFTGFMMQRGRMVICGNAGKNLGDSMYDGTIYLGGEARSLGVDAVPGEITDLDREWLTRKLKMYGLYPKKGIGHFKKIVAGKQLWNYDNLEPGEKKLVL</sequence>
<keyword evidence="2" id="KW-1185">Reference proteome</keyword>
<reference evidence="1" key="1">
    <citation type="submission" date="2021-01" db="EMBL/GenBank/DDBJ databases">
        <authorList>
            <person name="Sun Q."/>
        </authorList>
    </citation>
    <scope>NUCLEOTIDE SEQUENCE</scope>
    <source>
        <strain evidence="1">YIM B02566</strain>
    </source>
</reference>
<gene>
    <name evidence="1" type="ORF">JHL16_04695</name>
</gene>
<organism evidence="1 2">
    <name type="scientific">Taklimakanibacter albus</name>
    <dbReference type="NCBI Taxonomy" id="2800327"/>
    <lineage>
        <taxon>Bacteria</taxon>
        <taxon>Pseudomonadati</taxon>
        <taxon>Pseudomonadota</taxon>
        <taxon>Alphaproteobacteria</taxon>
        <taxon>Hyphomicrobiales</taxon>
        <taxon>Aestuariivirgaceae</taxon>
        <taxon>Taklimakanibacter</taxon>
    </lineage>
</organism>
<evidence type="ECO:0000313" key="1">
    <source>
        <dbReference type="EMBL" id="MBK1865639.1"/>
    </source>
</evidence>
<proteinExistence type="predicted"/>
<dbReference type="Proteomes" id="UP000616151">
    <property type="component" value="Unassembled WGS sequence"/>
</dbReference>
<name>A0ACC5QZ37_9HYPH</name>
<protein>
    <submittedName>
        <fullName evidence="1">GXGXG motif-containing protein</fullName>
    </submittedName>
</protein>
<evidence type="ECO:0000313" key="2">
    <source>
        <dbReference type="Proteomes" id="UP000616151"/>
    </source>
</evidence>
<accession>A0ACC5QZ37</accession>
<dbReference type="EMBL" id="JAENHL010000006">
    <property type="protein sequence ID" value="MBK1865639.1"/>
    <property type="molecule type" value="Genomic_DNA"/>
</dbReference>
<comment type="caution">
    <text evidence="1">The sequence shown here is derived from an EMBL/GenBank/DDBJ whole genome shotgun (WGS) entry which is preliminary data.</text>
</comment>